<dbReference type="RefSeq" id="WP_189003292.1">
    <property type="nucleotide sequence ID" value="NZ_BMOD01000010.1"/>
</dbReference>
<comment type="caution">
    <text evidence="2">The sequence shown here is derived from an EMBL/GenBank/DDBJ whole genome shotgun (WGS) entry which is preliminary data.</text>
</comment>
<gene>
    <name evidence="2" type="ORF">GCM10008938_27650</name>
</gene>
<dbReference type="InterPro" id="IPR036388">
    <property type="entry name" value="WH-like_DNA-bd_sf"/>
</dbReference>
<reference evidence="3" key="1">
    <citation type="journal article" date="2019" name="Int. J. Syst. Evol. Microbiol.">
        <title>The Global Catalogue of Microorganisms (GCM) 10K type strain sequencing project: providing services to taxonomists for standard genome sequencing and annotation.</title>
        <authorList>
            <consortium name="The Broad Institute Genomics Platform"/>
            <consortium name="The Broad Institute Genome Sequencing Center for Infectious Disease"/>
            <person name="Wu L."/>
            <person name="Ma J."/>
        </authorList>
    </citation>
    <scope>NUCLEOTIDE SEQUENCE [LARGE SCALE GENOMIC DNA]</scope>
    <source>
        <strain evidence="3">JCM 14370</strain>
    </source>
</reference>
<proteinExistence type="predicted"/>
<dbReference type="PANTHER" id="PTHR33164">
    <property type="entry name" value="TRANSCRIPTIONAL REGULATOR, MARR FAMILY"/>
    <property type="match status" value="1"/>
</dbReference>
<dbReference type="PRINTS" id="PR00598">
    <property type="entry name" value="HTHMARR"/>
</dbReference>
<keyword evidence="3" id="KW-1185">Reference proteome</keyword>
<dbReference type="InterPro" id="IPR036390">
    <property type="entry name" value="WH_DNA-bd_sf"/>
</dbReference>
<dbReference type="InterPro" id="IPR039422">
    <property type="entry name" value="MarR/SlyA-like"/>
</dbReference>
<feature type="domain" description="HTH marR-type" evidence="1">
    <location>
        <begin position="11"/>
        <end position="143"/>
    </location>
</feature>
<dbReference type="SMART" id="SM00347">
    <property type="entry name" value="HTH_MARR"/>
    <property type="match status" value="1"/>
</dbReference>
<dbReference type="InterPro" id="IPR000835">
    <property type="entry name" value="HTH_MarR-typ"/>
</dbReference>
<dbReference type="PANTHER" id="PTHR33164:SF43">
    <property type="entry name" value="HTH-TYPE TRANSCRIPTIONAL REPRESSOR YETL"/>
    <property type="match status" value="1"/>
</dbReference>
<accession>A0ABQ2D1Z6</accession>
<evidence type="ECO:0000313" key="3">
    <source>
        <dbReference type="Proteomes" id="UP000632222"/>
    </source>
</evidence>
<dbReference type="Proteomes" id="UP000632222">
    <property type="component" value="Unassembled WGS sequence"/>
</dbReference>
<dbReference type="EMBL" id="BMOD01000010">
    <property type="protein sequence ID" value="GGJ40114.1"/>
    <property type="molecule type" value="Genomic_DNA"/>
</dbReference>
<protein>
    <recommendedName>
        <fullName evidence="1">HTH marR-type domain-containing protein</fullName>
    </recommendedName>
</protein>
<name>A0ABQ2D1Z6_9DEIO</name>
<evidence type="ECO:0000313" key="2">
    <source>
        <dbReference type="EMBL" id="GGJ40114.1"/>
    </source>
</evidence>
<dbReference type="PROSITE" id="PS50995">
    <property type="entry name" value="HTH_MARR_2"/>
    <property type="match status" value="1"/>
</dbReference>
<sequence length="155" mass="17547">MEDLPNVTQCSTRIGRSLWKSLQVMKQNVAPMLQEQYGIEFKHFVLLGFVEEGKIYPTNLSGCMSVGPSQVSRMIEEVQKLGLLERQLDSEDSRRVKLHLTAKGEEVLQQARDLMHGIIAQALQGFPTQYLEMFTYGMEKLTDALEDIQTPGDKA</sequence>
<dbReference type="Gene3D" id="1.10.10.10">
    <property type="entry name" value="Winged helix-like DNA-binding domain superfamily/Winged helix DNA-binding domain"/>
    <property type="match status" value="1"/>
</dbReference>
<organism evidence="2 3">
    <name type="scientific">Deinococcus roseus</name>
    <dbReference type="NCBI Taxonomy" id="392414"/>
    <lineage>
        <taxon>Bacteria</taxon>
        <taxon>Thermotogati</taxon>
        <taxon>Deinococcota</taxon>
        <taxon>Deinococci</taxon>
        <taxon>Deinococcales</taxon>
        <taxon>Deinococcaceae</taxon>
        <taxon>Deinococcus</taxon>
    </lineage>
</organism>
<dbReference type="SUPFAM" id="SSF46785">
    <property type="entry name" value="Winged helix' DNA-binding domain"/>
    <property type="match status" value="1"/>
</dbReference>
<evidence type="ECO:0000259" key="1">
    <source>
        <dbReference type="PROSITE" id="PS50995"/>
    </source>
</evidence>